<name>A0A0M1P0Z4_9BACL</name>
<evidence type="ECO:0000256" key="1">
    <source>
        <dbReference type="ARBA" id="ARBA00023125"/>
    </source>
</evidence>
<organism evidence="3 4">
    <name type="scientific">Paenibacillus solani</name>
    <dbReference type="NCBI Taxonomy" id="1705565"/>
    <lineage>
        <taxon>Bacteria</taxon>
        <taxon>Bacillati</taxon>
        <taxon>Bacillota</taxon>
        <taxon>Bacilli</taxon>
        <taxon>Bacillales</taxon>
        <taxon>Paenibacillaceae</taxon>
        <taxon>Paenibacillus</taxon>
    </lineage>
</organism>
<dbReference type="Proteomes" id="UP000036932">
    <property type="component" value="Unassembled WGS sequence"/>
</dbReference>
<dbReference type="RefSeq" id="WP_054401116.1">
    <property type="nucleotide sequence ID" value="NZ_LIUT01000001.1"/>
</dbReference>
<proteinExistence type="predicted"/>
<gene>
    <name evidence="3" type="ORF">AM231_02110</name>
</gene>
<dbReference type="EMBL" id="LIUT01000001">
    <property type="protein sequence ID" value="KOR88052.1"/>
    <property type="molecule type" value="Genomic_DNA"/>
</dbReference>
<evidence type="ECO:0000313" key="4">
    <source>
        <dbReference type="Proteomes" id="UP000036932"/>
    </source>
</evidence>
<protein>
    <recommendedName>
        <fullName evidence="2">HTH arsR-type domain-containing protein</fullName>
    </recommendedName>
</protein>
<feature type="domain" description="HTH arsR-type" evidence="2">
    <location>
        <begin position="10"/>
        <end position="93"/>
    </location>
</feature>
<dbReference type="PANTHER" id="PTHR38600">
    <property type="entry name" value="TRANSCRIPTIONAL REGULATORY PROTEIN"/>
    <property type="match status" value="1"/>
</dbReference>
<dbReference type="Pfam" id="PF01022">
    <property type="entry name" value="HTH_5"/>
    <property type="match status" value="1"/>
</dbReference>
<dbReference type="Gene3D" id="1.10.10.10">
    <property type="entry name" value="Winged helix-like DNA-binding domain superfamily/Winged helix DNA-binding domain"/>
    <property type="match status" value="1"/>
</dbReference>
<dbReference type="PATRIC" id="fig|1705565.3.peg.2282"/>
<dbReference type="InterPro" id="IPR001845">
    <property type="entry name" value="HTH_ArsR_DNA-bd_dom"/>
</dbReference>
<dbReference type="PANTHER" id="PTHR38600:SF1">
    <property type="entry name" value="TRANSCRIPTIONAL REGULATORY PROTEIN"/>
    <property type="match status" value="1"/>
</dbReference>
<keyword evidence="1" id="KW-0238">DNA-binding</keyword>
<dbReference type="CDD" id="cd00090">
    <property type="entry name" value="HTH_ARSR"/>
    <property type="match status" value="1"/>
</dbReference>
<dbReference type="GO" id="GO:0003700">
    <property type="term" value="F:DNA-binding transcription factor activity"/>
    <property type="evidence" value="ECO:0007669"/>
    <property type="project" value="InterPro"/>
</dbReference>
<accession>A0A0M1P0Z4</accession>
<keyword evidence="4" id="KW-1185">Reference proteome</keyword>
<dbReference type="InterPro" id="IPR011991">
    <property type="entry name" value="ArsR-like_HTH"/>
</dbReference>
<reference evidence="4" key="1">
    <citation type="submission" date="2015-08" db="EMBL/GenBank/DDBJ databases">
        <title>Genome sequencing project for genomic taxonomy and phylogenomics of Bacillus-like bacteria.</title>
        <authorList>
            <person name="Liu B."/>
            <person name="Wang J."/>
            <person name="Zhu Y."/>
            <person name="Liu G."/>
            <person name="Chen Q."/>
            <person name="Chen Z."/>
            <person name="Lan J."/>
            <person name="Che J."/>
            <person name="Ge C."/>
            <person name="Shi H."/>
            <person name="Pan Z."/>
            <person name="Liu X."/>
        </authorList>
    </citation>
    <scope>NUCLEOTIDE SEQUENCE [LARGE SCALE GENOMIC DNA]</scope>
    <source>
        <strain evidence="4">FJAT-22460</strain>
    </source>
</reference>
<dbReference type="SMART" id="SM00418">
    <property type="entry name" value="HTH_ARSR"/>
    <property type="match status" value="1"/>
</dbReference>
<dbReference type="InterPro" id="IPR036390">
    <property type="entry name" value="WH_DNA-bd_sf"/>
</dbReference>
<dbReference type="InterPro" id="IPR036388">
    <property type="entry name" value="WH-like_DNA-bd_sf"/>
</dbReference>
<evidence type="ECO:0000313" key="3">
    <source>
        <dbReference type="EMBL" id="KOR88052.1"/>
    </source>
</evidence>
<comment type="caution">
    <text evidence="3">The sequence shown here is derived from an EMBL/GenBank/DDBJ whole genome shotgun (WGS) entry which is preliminary data.</text>
</comment>
<dbReference type="SUPFAM" id="SSF46785">
    <property type="entry name" value="Winged helix' DNA-binding domain"/>
    <property type="match status" value="1"/>
</dbReference>
<dbReference type="AlphaFoldDB" id="A0A0M1P0Z4"/>
<dbReference type="GO" id="GO:0003677">
    <property type="term" value="F:DNA binding"/>
    <property type="evidence" value="ECO:0007669"/>
    <property type="project" value="UniProtKB-KW"/>
</dbReference>
<dbReference type="OrthoDB" id="9799175at2"/>
<evidence type="ECO:0000259" key="2">
    <source>
        <dbReference type="SMART" id="SM00418"/>
    </source>
</evidence>
<sequence>MTENGNGLLRILEALSNPYRLRLIASLKDRRKYVSELAREIGISRPLLYLHLQRLEGAGLISGSLELSNDGKAMKFYELTDFNIPLSLETIAKLVPSLSDKDSKIGD</sequence>